<evidence type="ECO:0000256" key="1">
    <source>
        <dbReference type="SAM" id="SignalP"/>
    </source>
</evidence>
<comment type="caution">
    <text evidence="2">The sequence shown here is derived from an EMBL/GenBank/DDBJ whole genome shotgun (WGS) entry which is preliminary data.</text>
</comment>
<organism evidence="2 3">
    <name type="scientific">Neurospora tetraspora</name>
    <dbReference type="NCBI Taxonomy" id="94610"/>
    <lineage>
        <taxon>Eukaryota</taxon>
        <taxon>Fungi</taxon>
        <taxon>Dikarya</taxon>
        <taxon>Ascomycota</taxon>
        <taxon>Pezizomycotina</taxon>
        <taxon>Sordariomycetes</taxon>
        <taxon>Sordariomycetidae</taxon>
        <taxon>Sordariales</taxon>
        <taxon>Sordariaceae</taxon>
        <taxon>Neurospora</taxon>
    </lineage>
</organism>
<dbReference type="EMBL" id="JAUEPP010000002">
    <property type="protein sequence ID" value="KAK3351417.1"/>
    <property type="molecule type" value="Genomic_DNA"/>
</dbReference>
<keyword evidence="3" id="KW-1185">Reference proteome</keyword>
<name>A0AAE0JLV5_9PEZI</name>
<gene>
    <name evidence="2" type="ORF">B0H65DRAFT_546460</name>
</gene>
<keyword evidence="1" id="KW-0732">Signal</keyword>
<feature type="chain" id="PRO_5042181244" evidence="1">
    <location>
        <begin position="20"/>
        <end position="166"/>
    </location>
</feature>
<reference evidence="2" key="2">
    <citation type="submission" date="2023-06" db="EMBL/GenBank/DDBJ databases">
        <authorList>
            <consortium name="Lawrence Berkeley National Laboratory"/>
            <person name="Haridas S."/>
            <person name="Hensen N."/>
            <person name="Bonometti L."/>
            <person name="Westerberg I."/>
            <person name="Brannstrom I.O."/>
            <person name="Guillou S."/>
            <person name="Cros-Aarteil S."/>
            <person name="Calhoun S."/>
            <person name="Kuo A."/>
            <person name="Mondo S."/>
            <person name="Pangilinan J."/>
            <person name="Riley R."/>
            <person name="Labutti K."/>
            <person name="Andreopoulos B."/>
            <person name="Lipzen A."/>
            <person name="Chen C."/>
            <person name="Yanf M."/>
            <person name="Daum C."/>
            <person name="Ng V."/>
            <person name="Clum A."/>
            <person name="Steindorff A."/>
            <person name="Ohm R."/>
            <person name="Martin F."/>
            <person name="Silar P."/>
            <person name="Natvig D."/>
            <person name="Lalanne C."/>
            <person name="Gautier V."/>
            <person name="Ament-Velasquez S.L."/>
            <person name="Kruys A."/>
            <person name="Hutchinson M.I."/>
            <person name="Powell A.J."/>
            <person name="Barry K."/>
            <person name="Miller A.N."/>
            <person name="Grigoriev I.V."/>
            <person name="Debuchy R."/>
            <person name="Gladieux P."/>
            <person name="Thoren M.H."/>
            <person name="Johannesson H."/>
        </authorList>
    </citation>
    <scope>NUCLEOTIDE SEQUENCE</scope>
    <source>
        <strain evidence="2">CBS 560.94</strain>
    </source>
</reference>
<protein>
    <submittedName>
        <fullName evidence="2">Uncharacterized protein</fullName>
    </submittedName>
</protein>
<sequence length="166" mass="17650">MFAPKLLAVVSLLSGAVFAAPAPAPAAELTDADGASVLLKRGEGIHLMNCEPTNGATNYISAVVYCANDGNCNNLSYSHSSSNVCVKSTSGSSGAYHVWEGSTQSCTFSSGVTFSWAIGKEAQTWPDYTYVGTGVNGYSTFSGYKDDKHYGVTYNSHKCRSIYYYI</sequence>
<accession>A0AAE0JLV5</accession>
<dbReference type="Proteomes" id="UP001278500">
    <property type="component" value="Unassembled WGS sequence"/>
</dbReference>
<dbReference type="RefSeq" id="XP_062684712.1">
    <property type="nucleotide sequence ID" value="XM_062829446.1"/>
</dbReference>
<proteinExistence type="predicted"/>
<evidence type="ECO:0000313" key="2">
    <source>
        <dbReference type="EMBL" id="KAK3351417.1"/>
    </source>
</evidence>
<reference evidence="2" key="1">
    <citation type="journal article" date="2023" name="Mol. Phylogenet. Evol.">
        <title>Genome-scale phylogeny and comparative genomics of the fungal order Sordariales.</title>
        <authorList>
            <person name="Hensen N."/>
            <person name="Bonometti L."/>
            <person name="Westerberg I."/>
            <person name="Brannstrom I.O."/>
            <person name="Guillou S."/>
            <person name="Cros-Aarteil S."/>
            <person name="Calhoun S."/>
            <person name="Haridas S."/>
            <person name="Kuo A."/>
            <person name="Mondo S."/>
            <person name="Pangilinan J."/>
            <person name="Riley R."/>
            <person name="LaButti K."/>
            <person name="Andreopoulos B."/>
            <person name="Lipzen A."/>
            <person name="Chen C."/>
            <person name="Yan M."/>
            <person name="Daum C."/>
            <person name="Ng V."/>
            <person name="Clum A."/>
            <person name="Steindorff A."/>
            <person name="Ohm R.A."/>
            <person name="Martin F."/>
            <person name="Silar P."/>
            <person name="Natvig D.O."/>
            <person name="Lalanne C."/>
            <person name="Gautier V."/>
            <person name="Ament-Velasquez S.L."/>
            <person name="Kruys A."/>
            <person name="Hutchinson M.I."/>
            <person name="Powell A.J."/>
            <person name="Barry K."/>
            <person name="Miller A.N."/>
            <person name="Grigoriev I.V."/>
            <person name="Debuchy R."/>
            <person name="Gladieux P."/>
            <person name="Hiltunen Thoren M."/>
            <person name="Johannesson H."/>
        </authorList>
    </citation>
    <scope>NUCLEOTIDE SEQUENCE</scope>
    <source>
        <strain evidence="2">CBS 560.94</strain>
    </source>
</reference>
<dbReference type="GeneID" id="87866600"/>
<dbReference type="AlphaFoldDB" id="A0AAE0JLV5"/>
<feature type="signal peptide" evidence="1">
    <location>
        <begin position="1"/>
        <end position="19"/>
    </location>
</feature>
<evidence type="ECO:0000313" key="3">
    <source>
        <dbReference type="Proteomes" id="UP001278500"/>
    </source>
</evidence>